<dbReference type="AlphaFoldDB" id="A0A2B4R7C1"/>
<dbReference type="EMBL" id="LSMT01000952">
    <property type="protein sequence ID" value="PFX13541.1"/>
    <property type="molecule type" value="Genomic_DNA"/>
</dbReference>
<evidence type="ECO:0000313" key="2">
    <source>
        <dbReference type="Proteomes" id="UP000225706"/>
    </source>
</evidence>
<gene>
    <name evidence="1" type="ORF">AWC38_SpisGene22367</name>
</gene>
<organism evidence="1 2">
    <name type="scientific">Stylophora pistillata</name>
    <name type="common">Smooth cauliflower coral</name>
    <dbReference type="NCBI Taxonomy" id="50429"/>
    <lineage>
        <taxon>Eukaryota</taxon>
        <taxon>Metazoa</taxon>
        <taxon>Cnidaria</taxon>
        <taxon>Anthozoa</taxon>
        <taxon>Hexacorallia</taxon>
        <taxon>Scleractinia</taxon>
        <taxon>Astrocoeniina</taxon>
        <taxon>Pocilloporidae</taxon>
        <taxon>Stylophora</taxon>
    </lineage>
</organism>
<evidence type="ECO:0000313" key="1">
    <source>
        <dbReference type="EMBL" id="PFX13541.1"/>
    </source>
</evidence>
<proteinExistence type="predicted"/>
<reference evidence="2" key="1">
    <citation type="journal article" date="2017" name="bioRxiv">
        <title>Comparative analysis of the genomes of Stylophora pistillata and Acropora digitifera provides evidence for extensive differences between species of corals.</title>
        <authorList>
            <person name="Voolstra C.R."/>
            <person name="Li Y."/>
            <person name="Liew Y.J."/>
            <person name="Baumgarten S."/>
            <person name="Zoccola D."/>
            <person name="Flot J.-F."/>
            <person name="Tambutte S."/>
            <person name="Allemand D."/>
            <person name="Aranda M."/>
        </authorList>
    </citation>
    <scope>NUCLEOTIDE SEQUENCE [LARGE SCALE GENOMIC DNA]</scope>
</reference>
<comment type="caution">
    <text evidence="1">The sequence shown here is derived from an EMBL/GenBank/DDBJ whole genome shotgun (WGS) entry which is preliminary data.</text>
</comment>
<keyword evidence="2" id="KW-1185">Reference proteome</keyword>
<sequence length="141" mass="16632">MMTFLRARLENVFSDGGRFLDDFETVQIGHRRRGGFVIQRHNELRDLEADLLRIVSSDVEVEPILQQITGETLNRGANIAPDARLDIQARGFWERQRSAFFDIRVCHPNAESYRKKTPKQVYRQHESEKKRQYANRVMEIE</sequence>
<accession>A0A2B4R7C1</accession>
<name>A0A2B4R7C1_STYPI</name>
<dbReference type="Proteomes" id="UP000225706">
    <property type="component" value="Unassembled WGS sequence"/>
</dbReference>
<protein>
    <submittedName>
        <fullName evidence="1">Uncharacterized protein</fullName>
    </submittedName>
</protein>